<keyword evidence="2" id="KW-1185">Reference proteome</keyword>
<evidence type="ECO:0000313" key="1">
    <source>
        <dbReference type="EMBL" id="CAG8756332.1"/>
    </source>
</evidence>
<accession>A0ACA9QLD5</accession>
<protein>
    <submittedName>
        <fullName evidence="1">3762_t:CDS:1</fullName>
    </submittedName>
</protein>
<reference evidence="1" key="1">
    <citation type="submission" date="2021-06" db="EMBL/GenBank/DDBJ databases">
        <authorList>
            <person name="Kallberg Y."/>
            <person name="Tangrot J."/>
            <person name="Rosling A."/>
        </authorList>
    </citation>
    <scope>NUCLEOTIDE SEQUENCE</scope>
    <source>
        <strain evidence="1">MA461A</strain>
    </source>
</reference>
<dbReference type="Proteomes" id="UP000789920">
    <property type="component" value="Unassembled WGS sequence"/>
</dbReference>
<evidence type="ECO:0000313" key="2">
    <source>
        <dbReference type="Proteomes" id="UP000789920"/>
    </source>
</evidence>
<gene>
    <name evidence="1" type="ORF">RPERSI_LOCUS14718</name>
</gene>
<organism evidence="1 2">
    <name type="scientific">Racocetra persica</name>
    <dbReference type="NCBI Taxonomy" id="160502"/>
    <lineage>
        <taxon>Eukaryota</taxon>
        <taxon>Fungi</taxon>
        <taxon>Fungi incertae sedis</taxon>
        <taxon>Mucoromycota</taxon>
        <taxon>Glomeromycotina</taxon>
        <taxon>Glomeromycetes</taxon>
        <taxon>Diversisporales</taxon>
        <taxon>Gigasporaceae</taxon>
        <taxon>Racocetra</taxon>
    </lineage>
</organism>
<feature type="non-terminal residue" evidence="1">
    <location>
        <position position="77"/>
    </location>
</feature>
<proteinExistence type="predicted"/>
<dbReference type="EMBL" id="CAJVQC010034416">
    <property type="protein sequence ID" value="CAG8756332.1"/>
    <property type="molecule type" value="Genomic_DNA"/>
</dbReference>
<sequence>MTCENKLKKYSHKLRSEQYDIAQFTIQYLEETLKLLNCKLKQNDITKREYNSRIIKIEKLQTEINDLRSLVKELKDE</sequence>
<name>A0ACA9QLD5_9GLOM</name>
<comment type="caution">
    <text evidence="1">The sequence shown here is derived from an EMBL/GenBank/DDBJ whole genome shotgun (WGS) entry which is preliminary data.</text>
</comment>